<dbReference type="RefSeq" id="WP_152577207.1">
    <property type="nucleotide sequence ID" value="NZ_JAATJI010000001.1"/>
</dbReference>
<comment type="caution">
    <text evidence="3">The sequence shown here is derived from an EMBL/GenBank/DDBJ whole genome shotgun (WGS) entry which is preliminary data.</text>
</comment>
<evidence type="ECO:0000313" key="3">
    <source>
        <dbReference type="EMBL" id="MQT16746.1"/>
    </source>
</evidence>
<reference evidence="3 4" key="1">
    <citation type="submission" date="2019-09" db="EMBL/GenBank/DDBJ databases">
        <title>Polymorphobacter sp. isolated from a lake in China.</title>
        <authorList>
            <person name="Liu Z."/>
        </authorList>
    </citation>
    <scope>NUCLEOTIDE SEQUENCE [LARGE SCALE GENOMIC DNA]</scope>
    <source>
        <strain evidence="3 4">D40P</strain>
    </source>
</reference>
<sequence>MLLRRLPIALLAASTFASAACAAPAERRFPVTGFDRVAASGSEDVTILTGKAASVVATGPQAKLDRLEVDVEDSTLRIRQKSGMGWSWSDREDVRIVITMPALHAVRGSGSGDITADSGSGPAFEAALAGSGDMRISRINSPSVTLRTAGSGDITASGQCTNAKVSISGSGDMQLADLACTNVDIGISGSGDVAARATGTANVRISGSGDVTVTGGARCTSRTSGSGTVNCG</sequence>
<accession>A0A7C9KX82</accession>
<gene>
    <name evidence="3" type="ORF">F3168_05705</name>
</gene>
<evidence type="ECO:0000313" key="4">
    <source>
        <dbReference type="Proteomes" id="UP000481327"/>
    </source>
</evidence>
<dbReference type="PANTHER" id="PTHR39200:SF1">
    <property type="entry name" value="AUTO-TRANSPORTER ADHESIN HEAD GIN DOMAIN-CONTAINING PROTEIN-RELATED"/>
    <property type="match status" value="1"/>
</dbReference>
<dbReference type="PROSITE" id="PS51257">
    <property type="entry name" value="PROKAR_LIPOPROTEIN"/>
    <property type="match status" value="1"/>
</dbReference>
<organism evidence="3 4">
    <name type="scientific">Sandarakinorhabdus fusca</name>
    <dbReference type="NCBI Taxonomy" id="1439888"/>
    <lineage>
        <taxon>Bacteria</taxon>
        <taxon>Pseudomonadati</taxon>
        <taxon>Pseudomonadota</taxon>
        <taxon>Alphaproteobacteria</taxon>
        <taxon>Sphingomonadales</taxon>
        <taxon>Sphingosinicellaceae</taxon>
        <taxon>Sandarakinorhabdus</taxon>
    </lineage>
</organism>
<evidence type="ECO:0000259" key="2">
    <source>
        <dbReference type="Pfam" id="PF10988"/>
    </source>
</evidence>
<dbReference type="EMBL" id="WIOL01000002">
    <property type="protein sequence ID" value="MQT16746.1"/>
    <property type="molecule type" value="Genomic_DNA"/>
</dbReference>
<feature type="domain" description="Putative auto-transporter adhesin head GIN" evidence="2">
    <location>
        <begin position="34"/>
        <end position="216"/>
    </location>
</feature>
<dbReference type="AlphaFoldDB" id="A0A7C9KX82"/>
<dbReference type="Gene3D" id="2.160.20.120">
    <property type="match status" value="1"/>
</dbReference>
<name>A0A7C9KX82_9SPHN</name>
<dbReference type="InterPro" id="IPR021255">
    <property type="entry name" value="DUF2807"/>
</dbReference>
<keyword evidence="4" id="KW-1185">Reference proteome</keyword>
<dbReference type="Pfam" id="PF10988">
    <property type="entry name" value="DUF2807"/>
    <property type="match status" value="1"/>
</dbReference>
<proteinExistence type="predicted"/>
<feature type="signal peptide" evidence="1">
    <location>
        <begin position="1"/>
        <end position="19"/>
    </location>
</feature>
<dbReference type="OrthoDB" id="7841570at2"/>
<protein>
    <submittedName>
        <fullName evidence="3">DUF4097 family beta strand repeat protein</fullName>
    </submittedName>
</protein>
<feature type="chain" id="PRO_5028844368" evidence="1">
    <location>
        <begin position="20"/>
        <end position="232"/>
    </location>
</feature>
<keyword evidence="1" id="KW-0732">Signal</keyword>
<evidence type="ECO:0000256" key="1">
    <source>
        <dbReference type="SAM" id="SignalP"/>
    </source>
</evidence>
<dbReference type="Proteomes" id="UP000481327">
    <property type="component" value="Unassembled WGS sequence"/>
</dbReference>
<dbReference type="PANTHER" id="PTHR39200">
    <property type="entry name" value="HYPOTHETICAL EXPORTED PROTEIN"/>
    <property type="match status" value="1"/>
</dbReference>